<comment type="caution">
    <text evidence="4">The sequence shown here is derived from an EMBL/GenBank/DDBJ whole genome shotgun (WGS) entry which is preliminary data.</text>
</comment>
<sequence>MTETLTLRRAEARDIPALDDLFQRSYMALLKDDYAPSVLVTAVPVIGRAQPALIASGLFHVVEAGGRIAAAGGWSLAAPGGAPGRRGVGHVRHVATDPAMLRRGAARMVLDHIKIEAKASGMAQLHCQSTLTAEPFYAAMGFDTRGPVTIGLRGGIDFPAVFMVAQL</sequence>
<evidence type="ECO:0000313" key="4">
    <source>
        <dbReference type="EMBL" id="MBV2358313.1"/>
    </source>
</evidence>
<evidence type="ECO:0000259" key="3">
    <source>
        <dbReference type="PROSITE" id="PS51186"/>
    </source>
</evidence>
<dbReference type="PANTHER" id="PTHR43877:SF1">
    <property type="entry name" value="ACETYLTRANSFERASE"/>
    <property type="match status" value="1"/>
</dbReference>
<keyword evidence="2" id="KW-0012">Acyltransferase</keyword>
<dbReference type="PROSITE" id="PS51186">
    <property type="entry name" value="GNAT"/>
    <property type="match status" value="1"/>
</dbReference>
<gene>
    <name evidence="4" type="ORF">KUH32_00865</name>
</gene>
<keyword evidence="5" id="KW-1185">Reference proteome</keyword>
<protein>
    <submittedName>
        <fullName evidence="4">GNAT family N-acetyltransferase</fullName>
    </submittedName>
</protein>
<accession>A0ABS6N2S7</accession>
<reference evidence="4" key="1">
    <citation type="submission" date="2021-06" db="EMBL/GenBank/DDBJ databases">
        <title>Thalassococcus sp. CAU 1522 isolated from sea sand, Republic of Korea.</title>
        <authorList>
            <person name="Kim W."/>
        </authorList>
    </citation>
    <scope>NUCLEOTIDE SEQUENCE</scope>
    <source>
        <strain evidence="4">CAU 1522</strain>
    </source>
</reference>
<proteinExistence type="predicted"/>
<dbReference type="PANTHER" id="PTHR43877">
    <property type="entry name" value="AMINOALKYLPHOSPHONATE N-ACETYLTRANSFERASE-RELATED-RELATED"/>
    <property type="match status" value="1"/>
</dbReference>
<feature type="domain" description="N-acetyltransferase" evidence="3">
    <location>
        <begin position="5"/>
        <end position="167"/>
    </location>
</feature>
<name>A0ABS6N2S7_9RHOB</name>
<evidence type="ECO:0000256" key="2">
    <source>
        <dbReference type="ARBA" id="ARBA00023315"/>
    </source>
</evidence>
<dbReference type="InterPro" id="IPR000182">
    <property type="entry name" value="GNAT_dom"/>
</dbReference>
<dbReference type="Pfam" id="PF13673">
    <property type="entry name" value="Acetyltransf_10"/>
    <property type="match status" value="1"/>
</dbReference>
<dbReference type="Proteomes" id="UP001166293">
    <property type="component" value="Unassembled WGS sequence"/>
</dbReference>
<organism evidence="4 5">
    <name type="scientific">Thalassococcus arenae</name>
    <dbReference type="NCBI Taxonomy" id="2851652"/>
    <lineage>
        <taxon>Bacteria</taxon>
        <taxon>Pseudomonadati</taxon>
        <taxon>Pseudomonadota</taxon>
        <taxon>Alphaproteobacteria</taxon>
        <taxon>Rhodobacterales</taxon>
        <taxon>Roseobacteraceae</taxon>
        <taxon>Thalassococcus</taxon>
    </lineage>
</organism>
<keyword evidence="1" id="KW-0808">Transferase</keyword>
<evidence type="ECO:0000313" key="5">
    <source>
        <dbReference type="Proteomes" id="UP001166293"/>
    </source>
</evidence>
<dbReference type="EMBL" id="JAHRWL010000001">
    <property type="protein sequence ID" value="MBV2358313.1"/>
    <property type="molecule type" value="Genomic_DNA"/>
</dbReference>
<dbReference type="RefSeq" id="WP_217776186.1">
    <property type="nucleotide sequence ID" value="NZ_JAHRWL010000001.1"/>
</dbReference>
<dbReference type="InterPro" id="IPR050832">
    <property type="entry name" value="Bact_Acetyltransf"/>
</dbReference>
<evidence type="ECO:0000256" key="1">
    <source>
        <dbReference type="ARBA" id="ARBA00022679"/>
    </source>
</evidence>